<name>A0ABP8T7K6_9ACTN</name>
<dbReference type="RefSeq" id="WP_346125322.1">
    <property type="nucleotide sequence ID" value="NZ_BAABGU010000070.1"/>
</dbReference>
<keyword evidence="2" id="KW-1185">Reference proteome</keyword>
<dbReference type="EMBL" id="BAABGU010000070">
    <property type="protein sequence ID" value="GAA4580902.1"/>
    <property type="molecule type" value="Genomic_DNA"/>
</dbReference>
<protein>
    <submittedName>
        <fullName evidence="1">Uncharacterized protein</fullName>
    </submittedName>
</protein>
<dbReference type="Gene3D" id="2.40.50.140">
    <property type="entry name" value="Nucleic acid-binding proteins"/>
    <property type="match status" value="1"/>
</dbReference>
<dbReference type="InterPro" id="IPR012340">
    <property type="entry name" value="NA-bd_OB-fold"/>
</dbReference>
<organism evidence="1 2">
    <name type="scientific">Micromonospora coerulea</name>
    <dbReference type="NCBI Taxonomy" id="47856"/>
    <lineage>
        <taxon>Bacteria</taxon>
        <taxon>Bacillati</taxon>
        <taxon>Actinomycetota</taxon>
        <taxon>Actinomycetes</taxon>
        <taxon>Micromonosporales</taxon>
        <taxon>Micromonosporaceae</taxon>
        <taxon>Micromonospora</taxon>
    </lineage>
</organism>
<reference evidence="2" key="1">
    <citation type="journal article" date="2019" name="Int. J. Syst. Evol. Microbiol.">
        <title>The Global Catalogue of Microorganisms (GCM) 10K type strain sequencing project: providing services to taxonomists for standard genome sequencing and annotation.</title>
        <authorList>
            <consortium name="The Broad Institute Genomics Platform"/>
            <consortium name="The Broad Institute Genome Sequencing Center for Infectious Disease"/>
            <person name="Wu L."/>
            <person name="Ma J."/>
        </authorList>
    </citation>
    <scope>NUCLEOTIDE SEQUENCE [LARGE SCALE GENOMIC DNA]</scope>
    <source>
        <strain evidence="2">JCM 3175</strain>
    </source>
</reference>
<accession>A0ABP8T7K6</accession>
<evidence type="ECO:0000313" key="2">
    <source>
        <dbReference type="Proteomes" id="UP001500307"/>
    </source>
</evidence>
<evidence type="ECO:0000313" key="1">
    <source>
        <dbReference type="EMBL" id="GAA4580902.1"/>
    </source>
</evidence>
<sequence>MRAATEAIIGRVTGSLANPSTLLLGRFDRRGHLRFTGRTHPLGMVQRRELAPLLSPPRLQRRGIVAHPWPQPLPASWSGQLDRPEPLRYVQVEPTVVAEIEVDTAFEHRRWRHRVWYVRPRLDLSVYDVPLLLGDEADPFWDAAAGA</sequence>
<dbReference type="Proteomes" id="UP001500307">
    <property type="component" value="Unassembled WGS sequence"/>
</dbReference>
<comment type="caution">
    <text evidence="1">The sequence shown here is derived from an EMBL/GenBank/DDBJ whole genome shotgun (WGS) entry which is preliminary data.</text>
</comment>
<gene>
    <name evidence="1" type="ORF">GCM10023176_61090</name>
</gene>
<proteinExistence type="predicted"/>